<name>A0AA85J1X1_TRIRE</name>
<evidence type="ECO:0000256" key="1">
    <source>
        <dbReference type="SAM" id="Phobius"/>
    </source>
</evidence>
<keyword evidence="1" id="KW-0472">Membrane</keyword>
<proteinExistence type="predicted"/>
<keyword evidence="1" id="KW-0812">Transmembrane</keyword>
<feature type="transmembrane region" description="Helical" evidence="1">
    <location>
        <begin position="47"/>
        <end position="67"/>
    </location>
</feature>
<organism evidence="2 3">
    <name type="scientific">Trichobilharzia regenti</name>
    <name type="common">Nasal bird schistosome</name>
    <dbReference type="NCBI Taxonomy" id="157069"/>
    <lineage>
        <taxon>Eukaryota</taxon>
        <taxon>Metazoa</taxon>
        <taxon>Spiralia</taxon>
        <taxon>Lophotrochozoa</taxon>
        <taxon>Platyhelminthes</taxon>
        <taxon>Trematoda</taxon>
        <taxon>Digenea</taxon>
        <taxon>Strigeidida</taxon>
        <taxon>Schistosomatoidea</taxon>
        <taxon>Schistosomatidae</taxon>
        <taxon>Trichobilharzia</taxon>
    </lineage>
</organism>
<reference evidence="3" key="2">
    <citation type="submission" date="2023-11" db="UniProtKB">
        <authorList>
            <consortium name="WormBaseParasite"/>
        </authorList>
    </citation>
    <scope>IDENTIFICATION</scope>
</reference>
<evidence type="ECO:0000313" key="3">
    <source>
        <dbReference type="WBParaSite" id="TREG1_127490.2"/>
    </source>
</evidence>
<feature type="transmembrane region" description="Helical" evidence="1">
    <location>
        <begin position="79"/>
        <end position="101"/>
    </location>
</feature>
<sequence>VLGAVPVSLLFVITKLREKFPYNELLISLSVLLWSFALPAVTKSMGLSIFAPWTFTIILAVLTLIIGYKTVKRSTKVSIILLGVAGGITVLGITVLIAFRITGREVTAVILSGIILAIAVLLVLYLTGQGIKRCNNETTKTLLSMWLALIT</sequence>
<protein>
    <submittedName>
        <fullName evidence="3">Uncharacterized protein</fullName>
    </submittedName>
</protein>
<dbReference type="WBParaSite" id="TREG1_127490.2">
    <property type="protein sequence ID" value="TREG1_127490.2"/>
    <property type="gene ID" value="TREG1_127490"/>
</dbReference>
<keyword evidence="2" id="KW-1185">Reference proteome</keyword>
<evidence type="ECO:0000313" key="2">
    <source>
        <dbReference type="Proteomes" id="UP000050795"/>
    </source>
</evidence>
<accession>A0AA85J1X1</accession>
<keyword evidence="1" id="KW-1133">Transmembrane helix</keyword>
<reference evidence="2" key="1">
    <citation type="submission" date="2022-06" db="EMBL/GenBank/DDBJ databases">
        <authorList>
            <person name="Berger JAMES D."/>
            <person name="Berger JAMES D."/>
        </authorList>
    </citation>
    <scope>NUCLEOTIDE SEQUENCE [LARGE SCALE GENOMIC DNA]</scope>
</reference>
<feature type="transmembrane region" description="Helical" evidence="1">
    <location>
        <begin position="107"/>
        <end position="126"/>
    </location>
</feature>
<dbReference type="Proteomes" id="UP000050795">
    <property type="component" value="Unassembled WGS sequence"/>
</dbReference>
<feature type="transmembrane region" description="Helical" evidence="1">
    <location>
        <begin position="25"/>
        <end position="41"/>
    </location>
</feature>
<dbReference type="AlphaFoldDB" id="A0AA85J1X1"/>